<evidence type="ECO:0000313" key="2">
    <source>
        <dbReference type="RefSeq" id="XP_018013697.1"/>
    </source>
</evidence>
<evidence type="ECO:0000313" key="1">
    <source>
        <dbReference type="Proteomes" id="UP000694843"/>
    </source>
</evidence>
<gene>
    <name evidence="2" type="primary">LOC108670719</name>
</gene>
<reference evidence="2" key="1">
    <citation type="submission" date="2025-08" db="UniProtKB">
        <authorList>
            <consortium name="RefSeq"/>
        </authorList>
    </citation>
    <scope>IDENTIFICATION</scope>
    <source>
        <tissue evidence="2">Whole organism</tissue>
    </source>
</reference>
<proteinExistence type="predicted"/>
<keyword evidence="1" id="KW-1185">Reference proteome</keyword>
<dbReference type="GeneID" id="108670719"/>
<organism evidence="1 2">
    <name type="scientific">Hyalella azteca</name>
    <name type="common">Amphipod</name>
    <dbReference type="NCBI Taxonomy" id="294128"/>
    <lineage>
        <taxon>Eukaryota</taxon>
        <taxon>Metazoa</taxon>
        <taxon>Ecdysozoa</taxon>
        <taxon>Arthropoda</taxon>
        <taxon>Crustacea</taxon>
        <taxon>Multicrustacea</taxon>
        <taxon>Malacostraca</taxon>
        <taxon>Eumalacostraca</taxon>
        <taxon>Peracarida</taxon>
        <taxon>Amphipoda</taxon>
        <taxon>Senticaudata</taxon>
        <taxon>Talitrida</taxon>
        <taxon>Talitroidea</taxon>
        <taxon>Hyalellidae</taxon>
        <taxon>Hyalella</taxon>
    </lineage>
</organism>
<dbReference type="OrthoDB" id="8251268at2759"/>
<name>A0A8B7NJ78_HYAAZ</name>
<accession>A0A8B7NJ78</accession>
<dbReference type="InterPro" id="IPR023398">
    <property type="entry name" value="TIF_eIF4e-like"/>
</dbReference>
<dbReference type="RefSeq" id="XP_018013697.1">
    <property type="nucleotide sequence ID" value="XM_018158208.2"/>
</dbReference>
<dbReference type="Proteomes" id="UP000694843">
    <property type="component" value="Unplaced"/>
</dbReference>
<dbReference type="Gene3D" id="3.30.760.10">
    <property type="entry name" value="RNA Cap, Translation Initiation Factor Eif4e"/>
    <property type="match status" value="1"/>
</dbReference>
<dbReference type="AlphaFoldDB" id="A0A8B7NJ78"/>
<dbReference type="KEGG" id="hazt:108670719"/>
<sequence length="144" mass="16590">MSRKENKLKGAAAATHQTYRRQSLTHFEDPTVEREVNYILEEQESLAIKFEHEESKSGKWILFVEHASMFSMWKKSCNLYSQGKLEGVTSLKASTAKDNSRTIVDAYGVIMFHCGPCDDKNLMMHYGKNIVELLSYFNKRGYIP</sequence>
<protein>
    <submittedName>
        <fullName evidence="2">Uncharacterized protein LOC108670719</fullName>
    </submittedName>
</protein>